<evidence type="ECO:0000256" key="2">
    <source>
        <dbReference type="ARBA" id="ARBA00022723"/>
    </source>
</evidence>
<dbReference type="InterPro" id="IPR036236">
    <property type="entry name" value="Znf_C2H2_sf"/>
</dbReference>
<dbReference type="PANTHER" id="PTHR46144">
    <property type="entry name" value="ZINC FINGER PROTEIN 385B-LIKE"/>
    <property type="match status" value="1"/>
</dbReference>
<keyword evidence="5" id="KW-0862">Zinc</keyword>
<reference evidence="12 13" key="1">
    <citation type="submission" date="2013-11" db="EMBL/GenBank/DDBJ databases">
        <title>Genome sequencing of Stegodyphus mimosarum.</title>
        <authorList>
            <person name="Bechsgaard J."/>
        </authorList>
    </citation>
    <scope>NUCLEOTIDE SEQUENCE [LARGE SCALE GENOMIC DNA]</scope>
</reference>
<dbReference type="PROSITE" id="PS50157">
    <property type="entry name" value="ZINC_FINGER_C2H2_2"/>
    <property type="match status" value="4"/>
</dbReference>
<dbReference type="PANTHER" id="PTHR46144:SF6">
    <property type="entry name" value="C2H2-TYPE DOMAIN-CONTAINING PROTEIN"/>
    <property type="match status" value="1"/>
</dbReference>
<sequence length="373" mass="43246">MDSEKEKSGKYVASDSDDSSDCLDIECEVCDMDFTSVKSYEQHLKSKKHNKMRGKKETKKKFKKLNKLKDDAKYSDDNDDQDSEFNCDVCEKAFNEFSQYKAHMKGRGHSKNLKKLKLKEKLKGVEGIIDKFVENEEDDNDELLEKPFAHCNACQKSFSGPENYHQHLRTAAHEKKSKQQALLEKWKKNNPDVKSEDNEDEEYFCEVCGKFFSGPVPYATHMESAAHKKEVKKAKVAEDLKEFYVRDEENGKFVCKECKRSFNDPVTLKIHLRRNDHEKQKSKFDIMALLSTHPEIIPVKSSEYSDEEDETSANSEEIYDFLICNICHLSFNGVSGAQDHVKSKKHLKVKQQRKEIKALKRKLKEMNSKPENG</sequence>
<dbReference type="InterPro" id="IPR003604">
    <property type="entry name" value="Matrin/U1-like-C_Znf_C2H2"/>
</dbReference>
<evidence type="ECO:0000256" key="5">
    <source>
        <dbReference type="ARBA" id="ARBA00022833"/>
    </source>
</evidence>
<comment type="subcellular location">
    <subcellularLocation>
        <location evidence="1">Nucleus</location>
    </subcellularLocation>
</comment>
<dbReference type="EMBL" id="KK120905">
    <property type="protein sequence ID" value="KFM79325.1"/>
    <property type="molecule type" value="Genomic_DNA"/>
</dbReference>
<dbReference type="PROSITE" id="PS50171">
    <property type="entry name" value="ZF_MATRIN"/>
    <property type="match status" value="1"/>
</dbReference>
<evidence type="ECO:0000256" key="3">
    <source>
        <dbReference type="ARBA" id="ARBA00022737"/>
    </source>
</evidence>
<dbReference type="GO" id="GO:0003676">
    <property type="term" value="F:nucleic acid binding"/>
    <property type="evidence" value="ECO:0007669"/>
    <property type="project" value="InterPro"/>
</dbReference>
<feature type="domain" description="C2H2-type" evidence="10">
    <location>
        <begin position="253"/>
        <end position="282"/>
    </location>
</feature>
<feature type="region of interest" description="Disordered" evidence="9">
    <location>
        <begin position="1"/>
        <end position="20"/>
    </location>
</feature>
<dbReference type="InterPro" id="IPR051868">
    <property type="entry name" value="ZN346_ZMAT4"/>
</dbReference>
<evidence type="ECO:0000259" key="10">
    <source>
        <dbReference type="PROSITE" id="PS50157"/>
    </source>
</evidence>
<dbReference type="Proteomes" id="UP000054359">
    <property type="component" value="Unassembled WGS sequence"/>
</dbReference>
<evidence type="ECO:0000313" key="12">
    <source>
        <dbReference type="EMBL" id="KFM79325.1"/>
    </source>
</evidence>
<dbReference type="GO" id="GO:0008270">
    <property type="term" value="F:zinc ion binding"/>
    <property type="evidence" value="ECO:0007669"/>
    <property type="project" value="UniProtKB-KW"/>
</dbReference>
<evidence type="ECO:0000259" key="11">
    <source>
        <dbReference type="PROSITE" id="PS50171"/>
    </source>
</evidence>
<dbReference type="InterPro" id="IPR013087">
    <property type="entry name" value="Znf_C2H2_type"/>
</dbReference>
<keyword evidence="3" id="KW-0677">Repeat</keyword>
<keyword evidence="8" id="KW-0175">Coiled coil</keyword>
<evidence type="ECO:0000256" key="6">
    <source>
        <dbReference type="ARBA" id="ARBA00023242"/>
    </source>
</evidence>
<feature type="non-terminal residue" evidence="12">
    <location>
        <position position="373"/>
    </location>
</feature>
<name>A0A087UPN6_STEMI</name>
<dbReference type="InterPro" id="IPR000690">
    <property type="entry name" value="Matrin/U1-C_Znf_C2H2"/>
</dbReference>
<evidence type="ECO:0000256" key="9">
    <source>
        <dbReference type="SAM" id="MobiDB-lite"/>
    </source>
</evidence>
<feature type="domain" description="C2H2-type" evidence="10">
    <location>
        <begin position="203"/>
        <end position="232"/>
    </location>
</feature>
<dbReference type="OMA" id="RNDHEKQ"/>
<dbReference type="PROSITE" id="PS00028">
    <property type="entry name" value="ZINC_FINGER_C2H2_1"/>
    <property type="match status" value="6"/>
</dbReference>
<dbReference type="Gene3D" id="3.30.160.60">
    <property type="entry name" value="Classic Zinc Finger"/>
    <property type="match status" value="5"/>
</dbReference>
<feature type="domain" description="Matrin-type" evidence="11">
    <location>
        <begin position="203"/>
        <end position="233"/>
    </location>
</feature>
<dbReference type="Pfam" id="PF12874">
    <property type="entry name" value="zf-met"/>
    <property type="match status" value="5"/>
</dbReference>
<dbReference type="SMART" id="SM00451">
    <property type="entry name" value="ZnF_U1"/>
    <property type="match status" value="6"/>
</dbReference>
<feature type="domain" description="C2H2-type" evidence="10">
    <location>
        <begin position="85"/>
        <end position="114"/>
    </location>
</feature>
<proteinExistence type="predicted"/>
<keyword evidence="4 7" id="KW-0863">Zinc-finger</keyword>
<evidence type="ECO:0000313" key="13">
    <source>
        <dbReference type="Proteomes" id="UP000054359"/>
    </source>
</evidence>
<evidence type="ECO:0000256" key="1">
    <source>
        <dbReference type="ARBA" id="ARBA00004123"/>
    </source>
</evidence>
<dbReference type="AlphaFoldDB" id="A0A087UPN6"/>
<dbReference type="SUPFAM" id="SSF57667">
    <property type="entry name" value="beta-beta-alpha zinc fingers"/>
    <property type="match status" value="6"/>
</dbReference>
<keyword evidence="13" id="KW-1185">Reference proteome</keyword>
<organism evidence="12 13">
    <name type="scientific">Stegodyphus mimosarum</name>
    <name type="common">African social velvet spider</name>
    <dbReference type="NCBI Taxonomy" id="407821"/>
    <lineage>
        <taxon>Eukaryota</taxon>
        <taxon>Metazoa</taxon>
        <taxon>Ecdysozoa</taxon>
        <taxon>Arthropoda</taxon>
        <taxon>Chelicerata</taxon>
        <taxon>Arachnida</taxon>
        <taxon>Araneae</taxon>
        <taxon>Araneomorphae</taxon>
        <taxon>Entelegynae</taxon>
        <taxon>Eresoidea</taxon>
        <taxon>Eresidae</taxon>
        <taxon>Stegodyphus</taxon>
    </lineage>
</organism>
<gene>
    <name evidence="12" type="ORF">X975_04472</name>
</gene>
<accession>A0A087UPN6</accession>
<evidence type="ECO:0000256" key="8">
    <source>
        <dbReference type="SAM" id="Coils"/>
    </source>
</evidence>
<protein>
    <submittedName>
        <fullName evidence="12">Zinc finger protein 564</fullName>
    </submittedName>
</protein>
<dbReference type="GO" id="GO:0005634">
    <property type="term" value="C:nucleus"/>
    <property type="evidence" value="ECO:0007669"/>
    <property type="project" value="UniProtKB-SubCell"/>
</dbReference>
<feature type="domain" description="C2H2-type" evidence="10">
    <location>
        <begin position="149"/>
        <end position="178"/>
    </location>
</feature>
<dbReference type="SMART" id="SM00355">
    <property type="entry name" value="ZnF_C2H2"/>
    <property type="match status" value="6"/>
</dbReference>
<dbReference type="OrthoDB" id="1925236at2759"/>
<evidence type="ECO:0000256" key="7">
    <source>
        <dbReference type="PROSITE-ProRule" id="PRU00042"/>
    </source>
</evidence>
<dbReference type="STRING" id="407821.A0A087UPN6"/>
<feature type="region of interest" description="Disordered" evidence="9">
    <location>
        <begin position="45"/>
        <end position="64"/>
    </location>
</feature>
<dbReference type="Pfam" id="PF00096">
    <property type="entry name" value="zf-C2H2"/>
    <property type="match status" value="1"/>
</dbReference>
<keyword evidence="6" id="KW-0539">Nucleus</keyword>
<evidence type="ECO:0000256" key="4">
    <source>
        <dbReference type="ARBA" id="ARBA00022771"/>
    </source>
</evidence>
<feature type="coiled-coil region" evidence="8">
    <location>
        <begin position="342"/>
        <end position="369"/>
    </location>
</feature>
<keyword evidence="2" id="KW-0479">Metal-binding</keyword>